<dbReference type="AlphaFoldDB" id="A0A267FN55"/>
<evidence type="ECO:0000313" key="2">
    <source>
        <dbReference type="EMBL" id="PAA74412.1"/>
    </source>
</evidence>
<dbReference type="EMBL" id="NIVC01000949">
    <property type="protein sequence ID" value="PAA74412.1"/>
    <property type="molecule type" value="Genomic_DNA"/>
</dbReference>
<feature type="compositionally biased region" description="Basic and acidic residues" evidence="1">
    <location>
        <begin position="157"/>
        <end position="175"/>
    </location>
</feature>
<evidence type="ECO:0000256" key="1">
    <source>
        <dbReference type="SAM" id="MobiDB-lite"/>
    </source>
</evidence>
<sequence>MHLGRLQHLQQPTAGRSRLECVQINFLIPKPDSLPTLTEQHFQPDRICSWTARASVQLARHMAFNRAIDTVRRRLGLGGDCAFYFNCLPEHAIISGLKPLQVTASNTPEQEGLPAGVQVFVFVRETRLDSSEVEDDLLDNAEGENGFDDFIQEMTEAEREAAHEAEGEDTGHEDTEIPSSSFSASEPVLGLRAVKQEVQEPPTDSCWATAQPEEVKVPKPSSHSSLSNLT</sequence>
<comment type="caution">
    <text evidence="2">The sequence shown here is derived from an EMBL/GenBank/DDBJ whole genome shotgun (WGS) entry which is preliminary data.</text>
</comment>
<protein>
    <submittedName>
        <fullName evidence="2">Uncharacterized protein</fullName>
    </submittedName>
</protein>
<proteinExistence type="predicted"/>
<keyword evidence="3" id="KW-1185">Reference proteome</keyword>
<accession>A0A267FN55</accession>
<feature type="compositionally biased region" description="Polar residues" evidence="1">
    <location>
        <begin position="221"/>
        <end position="230"/>
    </location>
</feature>
<feature type="region of interest" description="Disordered" evidence="1">
    <location>
        <begin position="157"/>
        <end position="230"/>
    </location>
</feature>
<evidence type="ECO:0000313" key="3">
    <source>
        <dbReference type="Proteomes" id="UP000215902"/>
    </source>
</evidence>
<reference evidence="2 3" key="1">
    <citation type="submission" date="2017-06" db="EMBL/GenBank/DDBJ databases">
        <title>A platform for efficient transgenesis in Macrostomum lignano, a flatworm model organism for stem cell research.</title>
        <authorList>
            <person name="Berezikov E."/>
        </authorList>
    </citation>
    <scope>NUCLEOTIDE SEQUENCE [LARGE SCALE GENOMIC DNA]</scope>
    <source>
        <strain evidence="2">DV1</strain>
        <tissue evidence="2">Whole organism</tissue>
    </source>
</reference>
<gene>
    <name evidence="2" type="ORF">BOX15_Mlig029180g1</name>
</gene>
<organism evidence="2 3">
    <name type="scientific">Macrostomum lignano</name>
    <dbReference type="NCBI Taxonomy" id="282301"/>
    <lineage>
        <taxon>Eukaryota</taxon>
        <taxon>Metazoa</taxon>
        <taxon>Spiralia</taxon>
        <taxon>Lophotrochozoa</taxon>
        <taxon>Platyhelminthes</taxon>
        <taxon>Rhabditophora</taxon>
        <taxon>Macrostomorpha</taxon>
        <taxon>Macrostomida</taxon>
        <taxon>Macrostomidae</taxon>
        <taxon>Macrostomum</taxon>
    </lineage>
</organism>
<name>A0A267FN55_9PLAT</name>
<dbReference type="Proteomes" id="UP000215902">
    <property type="component" value="Unassembled WGS sequence"/>
</dbReference>